<dbReference type="AlphaFoldDB" id="A0A1C5IEM7"/>
<dbReference type="InterPro" id="IPR009351">
    <property type="entry name" value="AlkZ-like"/>
</dbReference>
<evidence type="ECO:0008006" key="3">
    <source>
        <dbReference type="Google" id="ProtNLM"/>
    </source>
</evidence>
<keyword evidence="2" id="KW-1185">Reference proteome</keyword>
<dbReference type="EMBL" id="LT607750">
    <property type="protein sequence ID" value="SCG56807.1"/>
    <property type="molecule type" value="Genomic_DNA"/>
</dbReference>
<dbReference type="PANTHER" id="PTHR30528:SF0">
    <property type="entry name" value="CYTOPLASMIC PROTEIN"/>
    <property type="match status" value="1"/>
</dbReference>
<protein>
    <recommendedName>
        <fullName evidence="3">Winged helix-turn-helix domain-containing protein</fullName>
    </recommendedName>
</protein>
<reference evidence="1 2" key="1">
    <citation type="submission" date="2016-06" db="EMBL/GenBank/DDBJ databases">
        <authorList>
            <person name="Kjaerup R.B."/>
            <person name="Dalgaard T.S."/>
            <person name="Juul-Madsen H.R."/>
        </authorList>
    </citation>
    <scope>NUCLEOTIDE SEQUENCE [LARGE SCALE GENOMIC DNA]</scope>
    <source>
        <strain evidence="1 2">DSM 43904</strain>
    </source>
</reference>
<dbReference type="PANTHER" id="PTHR30528">
    <property type="entry name" value="CYTOPLASMIC PROTEIN"/>
    <property type="match status" value="1"/>
</dbReference>
<name>A0A1C5IEM7_9ACTN</name>
<gene>
    <name evidence="1" type="ORF">GA0070609_3202</name>
</gene>
<evidence type="ECO:0000313" key="1">
    <source>
        <dbReference type="EMBL" id="SCG56807.1"/>
    </source>
</evidence>
<organism evidence="1 2">
    <name type="scientific">Micromonospora echinaurantiaca</name>
    <dbReference type="NCBI Taxonomy" id="47857"/>
    <lineage>
        <taxon>Bacteria</taxon>
        <taxon>Bacillati</taxon>
        <taxon>Actinomycetota</taxon>
        <taxon>Actinomycetes</taxon>
        <taxon>Micromonosporales</taxon>
        <taxon>Micromonosporaceae</taxon>
        <taxon>Micromonospora</taxon>
    </lineage>
</organism>
<proteinExistence type="predicted"/>
<evidence type="ECO:0000313" key="2">
    <source>
        <dbReference type="Proteomes" id="UP000198217"/>
    </source>
</evidence>
<sequence>MTVHELSRADARRIAVRAQLLDGSRPTDLLAVVRHLTLLQIDPTAAVAPSADLVAFSRLGRSYEPARLAAALADRVLLELRAMIRPSEDLALYRADMADWPGRGELRAWQKDTRDWVRANDACRRDILERLAAQGPLTSREIPDTCQVPWTSTGWTNHRNVIQLLELMVRRGEVATAGRRGRERLWDLATRVYPADPVVPADEARRVRDRRRLRALGIARAQGPECPVEPMDVGVAGEPAVVEGVAGLWRVDPAYLGQQFAGRVALLSPFDRLIHDRRRTVELFGYDYQLEMYKPVAKRRWGYYALPILSGDRLVGKLDATADRPAGVLRVDAIHEDEPFDPATAAAVRAEIRELADWLHLDLALPGGRPTRRSSG</sequence>
<accession>A0A1C5IEM7</accession>
<dbReference type="RefSeq" id="WP_088994523.1">
    <property type="nucleotide sequence ID" value="NZ_LT607750.1"/>
</dbReference>
<dbReference type="Proteomes" id="UP000198217">
    <property type="component" value="Chromosome I"/>
</dbReference>
<dbReference type="Pfam" id="PF06224">
    <property type="entry name" value="AlkZ-like"/>
    <property type="match status" value="1"/>
</dbReference>